<dbReference type="InParanoid" id="A0A1X7TA79"/>
<proteinExistence type="predicted"/>
<protein>
    <submittedName>
        <fullName evidence="2">Uncharacterized protein</fullName>
    </submittedName>
</protein>
<dbReference type="AlphaFoldDB" id="A0A1X7TA79"/>
<evidence type="ECO:0000313" key="2">
    <source>
        <dbReference type="EnsemblMetazoa" id="Aqu2.1.11461_001"/>
    </source>
</evidence>
<name>A0A1X7TA79_AMPQE</name>
<organism evidence="2">
    <name type="scientific">Amphimedon queenslandica</name>
    <name type="common">Sponge</name>
    <dbReference type="NCBI Taxonomy" id="400682"/>
    <lineage>
        <taxon>Eukaryota</taxon>
        <taxon>Metazoa</taxon>
        <taxon>Porifera</taxon>
        <taxon>Demospongiae</taxon>
        <taxon>Heteroscleromorpha</taxon>
        <taxon>Haplosclerida</taxon>
        <taxon>Niphatidae</taxon>
        <taxon>Amphimedon</taxon>
    </lineage>
</organism>
<reference evidence="2" key="1">
    <citation type="submission" date="2017-05" db="UniProtKB">
        <authorList>
            <consortium name="EnsemblMetazoa"/>
        </authorList>
    </citation>
    <scope>IDENTIFICATION</scope>
</reference>
<feature type="signal peptide" evidence="1">
    <location>
        <begin position="1"/>
        <end position="21"/>
    </location>
</feature>
<dbReference type="EnsemblMetazoa" id="Aqu2.1.11461_001">
    <property type="protein sequence ID" value="Aqu2.1.11461_001"/>
    <property type="gene ID" value="Aqu2.1.11461"/>
</dbReference>
<feature type="chain" id="PRO_5010888627" evidence="1">
    <location>
        <begin position="22"/>
        <end position="181"/>
    </location>
</feature>
<evidence type="ECO:0000256" key="1">
    <source>
        <dbReference type="SAM" id="SignalP"/>
    </source>
</evidence>
<keyword evidence="1" id="KW-0732">Signal</keyword>
<dbReference type="OrthoDB" id="10228393at2759"/>
<sequence length="181" mass="21128">MATSLLSLIIILLLLLSFTRPQHYKEEEKPLINYCIQDKDCNPQIFNNQNLSQYVQCSHEGLCQCSSCFILNTTRNQCYTLPGCTLYDNVTRTCYDIRKRRTIAIIYAAALAIGGAANFYIERWELAIPQALIGLDYEFDQYEYEGPVIKDTCQYIVSYWRQVLQRINDWNNEIIITLDLR</sequence>
<accession>A0A1X7TA79</accession>